<evidence type="ECO:0000256" key="1">
    <source>
        <dbReference type="ARBA" id="ARBA00022741"/>
    </source>
</evidence>
<comment type="caution">
    <text evidence="3">The sequence shown here is derived from an EMBL/GenBank/DDBJ whole genome shotgun (WGS) entry which is preliminary data.</text>
</comment>
<dbReference type="GO" id="GO:0005525">
    <property type="term" value="F:GTP binding"/>
    <property type="evidence" value="ECO:0007669"/>
    <property type="project" value="UniProtKB-KW"/>
</dbReference>
<dbReference type="SUPFAM" id="SSF55307">
    <property type="entry name" value="Tubulin C-terminal domain-like"/>
    <property type="match status" value="1"/>
</dbReference>
<keyword evidence="1" id="KW-0547">Nucleotide-binding</keyword>
<dbReference type="InterPro" id="IPR008280">
    <property type="entry name" value="Tub_FtsZ_C"/>
</dbReference>
<dbReference type="GO" id="GO:0051301">
    <property type="term" value="P:cell division"/>
    <property type="evidence" value="ECO:0007669"/>
    <property type="project" value="UniProtKB-KW"/>
</dbReference>
<dbReference type="InterPro" id="IPR037103">
    <property type="entry name" value="Tubulin/FtsZ-like_C"/>
</dbReference>
<dbReference type="AlphaFoldDB" id="A0A2G9ZED7"/>
<evidence type="ECO:0000256" key="2">
    <source>
        <dbReference type="ARBA" id="ARBA00023134"/>
    </source>
</evidence>
<evidence type="ECO:0000313" key="4">
    <source>
        <dbReference type="Proteomes" id="UP000230447"/>
    </source>
</evidence>
<dbReference type="Proteomes" id="UP000230447">
    <property type="component" value="Unassembled WGS sequence"/>
</dbReference>
<sequence length="46" mass="4807">SLTEVNVAATTIKKQAKDGAKIVFGVSEDVSLDKGEMKVTLIATAK</sequence>
<keyword evidence="3" id="KW-0132">Cell division</keyword>
<name>A0A2G9ZED7_9BACT</name>
<proteinExistence type="predicted"/>
<evidence type="ECO:0000313" key="3">
    <source>
        <dbReference type="EMBL" id="PIP31529.1"/>
    </source>
</evidence>
<feature type="non-terminal residue" evidence="3">
    <location>
        <position position="1"/>
    </location>
</feature>
<keyword evidence="3" id="KW-0131">Cell cycle</keyword>
<keyword evidence="2" id="KW-0342">GTP-binding</keyword>
<protein>
    <submittedName>
        <fullName evidence="3">Cell division protein FtsZ</fullName>
    </submittedName>
</protein>
<reference evidence="3 4" key="1">
    <citation type="submission" date="2017-09" db="EMBL/GenBank/DDBJ databases">
        <title>Depth-based differentiation of microbial function through sediment-hosted aquifers and enrichment of novel symbionts in the deep terrestrial subsurface.</title>
        <authorList>
            <person name="Probst A.J."/>
            <person name="Ladd B."/>
            <person name="Jarett J.K."/>
            <person name="Geller-Mcgrath D.E."/>
            <person name="Sieber C.M."/>
            <person name="Emerson J.B."/>
            <person name="Anantharaman K."/>
            <person name="Thomas B.C."/>
            <person name="Malmstrom R."/>
            <person name="Stieglmeier M."/>
            <person name="Klingl A."/>
            <person name="Woyke T."/>
            <person name="Ryan C.M."/>
            <person name="Banfield J.F."/>
        </authorList>
    </citation>
    <scope>NUCLEOTIDE SEQUENCE [LARGE SCALE GENOMIC DNA]</scope>
    <source>
        <strain evidence="3">CG23_combo_of_CG06-09_8_20_14_all_37_87_8</strain>
    </source>
</reference>
<dbReference type="EMBL" id="PCSB01000065">
    <property type="protein sequence ID" value="PIP31529.1"/>
    <property type="molecule type" value="Genomic_DNA"/>
</dbReference>
<organism evidence="3 4">
    <name type="scientific">bacterium (Candidatus Gribaldobacteria) CG23_combo_of_CG06-09_8_20_14_all_37_87_8</name>
    <dbReference type="NCBI Taxonomy" id="2014278"/>
    <lineage>
        <taxon>Bacteria</taxon>
        <taxon>Candidatus Gribaldobacteria</taxon>
    </lineage>
</organism>
<accession>A0A2G9ZED7</accession>
<gene>
    <name evidence="3" type="ORF">COX24_03150</name>
</gene>
<dbReference type="Gene3D" id="3.30.1330.20">
    <property type="entry name" value="Tubulin/FtsZ, C-terminal domain"/>
    <property type="match status" value="1"/>
</dbReference>